<dbReference type="Proteomes" id="UP000228859">
    <property type="component" value="Unassembled WGS sequence"/>
</dbReference>
<feature type="transmembrane region" description="Helical" evidence="1">
    <location>
        <begin position="46"/>
        <end position="69"/>
    </location>
</feature>
<protein>
    <recommendedName>
        <fullName evidence="2">Urease accessory protein UreH-like transmembrane domain-containing protein</fullName>
    </recommendedName>
</protein>
<feature type="transmembrane region" description="Helical" evidence="1">
    <location>
        <begin position="149"/>
        <end position="179"/>
    </location>
</feature>
<evidence type="ECO:0000313" key="3">
    <source>
        <dbReference type="EMBL" id="DAB37527.1"/>
    </source>
</evidence>
<keyword evidence="1" id="KW-1133">Transmembrane helix</keyword>
<dbReference type="RefSeq" id="WP_303663203.1">
    <property type="nucleotide sequence ID" value="NZ_DLUI01000155.1"/>
</dbReference>
<evidence type="ECO:0000313" key="4">
    <source>
        <dbReference type="Proteomes" id="UP000228859"/>
    </source>
</evidence>
<organism evidence="3 4">
    <name type="scientific">Sulfuricurvum kujiense</name>
    <dbReference type="NCBI Taxonomy" id="148813"/>
    <lineage>
        <taxon>Bacteria</taxon>
        <taxon>Pseudomonadati</taxon>
        <taxon>Campylobacterota</taxon>
        <taxon>Epsilonproteobacteria</taxon>
        <taxon>Campylobacterales</taxon>
        <taxon>Sulfurimonadaceae</taxon>
        <taxon>Sulfuricurvum</taxon>
    </lineage>
</organism>
<feature type="transmembrane region" description="Helical" evidence="1">
    <location>
        <begin position="81"/>
        <end position="99"/>
    </location>
</feature>
<dbReference type="Pfam" id="PF13386">
    <property type="entry name" value="DsbD_2"/>
    <property type="match status" value="1"/>
</dbReference>
<gene>
    <name evidence="3" type="ORF">CFH83_10825</name>
</gene>
<keyword evidence="1" id="KW-0472">Membrane</keyword>
<feature type="transmembrane region" description="Helical" evidence="1">
    <location>
        <begin position="119"/>
        <end position="137"/>
    </location>
</feature>
<evidence type="ECO:0000259" key="2">
    <source>
        <dbReference type="Pfam" id="PF13386"/>
    </source>
</evidence>
<feature type="transmembrane region" description="Helical" evidence="1">
    <location>
        <begin position="191"/>
        <end position="213"/>
    </location>
</feature>
<reference evidence="3 4" key="1">
    <citation type="journal article" date="2017" name="Front. Microbiol.">
        <title>Comparative Genomic Analysis of the Class Epsilonproteobacteria and Proposed Reclassification to Epsilonbacteraeota (phyl. nov.).</title>
        <authorList>
            <person name="Waite D.W."/>
            <person name="Vanwonterghem I."/>
            <person name="Rinke C."/>
            <person name="Parks D.H."/>
            <person name="Zhang Y."/>
            <person name="Takai K."/>
            <person name="Sievert S.M."/>
            <person name="Simon J."/>
            <person name="Campbell B.J."/>
            <person name="Hanson T.E."/>
            <person name="Woyke T."/>
            <person name="Klotz M.G."/>
            <person name="Hugenholtz P."/>
        </authorList>
    </citation>
    <scope>NUCLEOTIDE SEQUENCE [LARGE SCALE GENOMIC DNA]</scope>
    <source>
        <strain evidence="3">UBA12443</strain>
    </source>
</reference>
<feature type="domain" description="Urease accessory protein UreH-like transmembrane" evidence="2">
    <location>
        <begin position="9"/>
        <end position="202"/>
    </location>
</feature>
<comment type="caution">
    <text evidence="3">The sequence shown here is derived from an EMBL/GenBank/DDBJ whole genome shotgun (WGS) entry which is preliminary data.</text>
</comment>
<feature type="transmembrane region" description="Helical" evidence="1">
    <location>
        <begin position="6"/>
        <end position="34"/>
    </location>
</feature>
<proteinExistence type="predicted"/>
<name>A0A2D3WFK8_9BACT</name>
<dbReference type="InterPro" id="IPR039447">
    <property type="entry name" value="UreH-like_TM_dom"/>
</dbReference>
<accession>A0A2D3WFK8</accession>
<evidence type="ECO:0000256" key="1">
    <source>
        <dbReference type="SAM" id="Phobius"/>
    </source>
</evidence>
<sequence length="215" mass="23227">MEPLALLSLFIVALSYGATACMLTCMPLLSPILLANSATRQQSLRVLLPISLGRISGYIALSLIAYYSATMIKSLISDTTLMGYMLGSVTLILAGRLWFSLRTSSSCCSTSTQTPQEAIPLFMTGVFLSMSLCAPVITMMTLSATTPSLLWAIAYGFTFGLGATLLWFLFFSVVLTAILKESLIHLSRYRAVLQHTAPILLAGVAIAIFNGWIHL</sequence>
<keyword evidence="1" id="KW-0812">Transmembrane</keyword>
<dbReference type="AlphaFoldDB" id="A0A2D3WFK8"/>
<dbReference type="EMBL" id="DLUI01000155">
    <property type="protein sequence ID" value="DAB37527.1"/>
    <property type="molecule type" value="Genomic_DNA"/>
</dbReference>